<gene>
    <name evidence="2" type="ORF">B7G68_21215</name>
</gene>
<organism evidence="2 3">
    <name type="scientific">Caulobacter segnis</name>
    <dbReference type="NCBI Taxonomy" id="88688"/>
    <lineage>
        <taxon>Bacteria</taxon>
        <taxon>Pseudomonadati</taxon>
        <taxon>Pseudomonadota</taxon>
        <taxon>Alphaproteobacteria</taxon>
        <taxon>Caulobacterales</taxon>
        <taxon>Caulobacteraceae</taxon>
        <taxon>Caulobacter</taxon>
    </lineage>
</organism>
<evidence type="ECO:0000313" key="2">
    <source>
        <dbReference type="EMBL" id="AVQ04141.1"/>
    </source>
</evidence>
<keyword evidence="1" id="KW-0472">Membrane</keyword>
<name>A0ABM6TLK0_9CAUL</name>
<accession>A0ABM6TLK0</accession>
<dbReference type="RefSeq" id="WP_013081206.1">
    <property type="nucleotide sequence ID" value="NZ_CP027850.1"/>
</dbReference>
<proteinExistence type="predicted"/>
<evidence type="ECO:0000313" key="3">
    <source>
        <dbReference type="Proteomes" id="UP000240527"/>
    </source>
</evidence>
<reference evidence="2 3" key="1">
    <citation type="journal article" date="2015" name="Biotechnol. Bioeng.">
        <title>Genome sequence and phenotypic characterization of Caulobacter segnis.</title>
        <authorList>
            <person name="Patel S."/>
            <person name="Fletcher B."/>
            <person name="Scott D.C."/>
            <person name="Ely B."/>
        </authorList>
    </citation>
    <scope>NUCLEOTIDE SEQUENCE [LARGE SCALE GENOMIC DNA]</scope>
    <source>
        <strain evidence="2 3">TK0059</strain>
    </source>
</reference>
<keyword evidence="3" id="KW-1185">Reference proteome</keyword>
<feature type="transmembrane region" description="Helical" evidence="1">
    <location>
        <begin position="91"/>
        <end position="116"/>
    </location>
</feature>
<keyword evidence="1" id="KW-1133">Transmembrane helix</keyword>
<dbReference type="EMBL" id="CP027850">
    <property type="protein sequence ID" value="AVQ04141.1"/>
    <property type="molecule type" value="Genomic_DNA"/>
</dbReference>
<keyword evidence="1" id="KW-0812">Transmembrane</keyword>
<sequence length="126" mass="13447">MTAQALWSVFEHAALPQKAVLILLCAALPGVLIAAVLGARTPRNIWRRIVADLRIAGPTPGLLVGGLNSFHMGRTIQKLPFDPTLKQIAPGIFEVSTLVSLGALVGLVAVVAQIAISMREREEQAY</sequence>
<dbReference type="Proteomes" id="UP000240527">
    <property type="component" value="Chromosome"/>
</dbReference>
<feature type="transmembrane region" description="Helical" evidence="1">
    <location>
        <begin position="20"/>
        <end position="39"/>
    </location>
</feature>
<evidence type="ECO:0000256" key="1">
    <source>
        <dbReference type="SAM" id="Phobius"/>
    </source>
</evidence>
<protein>
    <submittedName>
        <fullName evidence="2">Uncharacterized protein</fullName>
    </submittedName>
</protein>